<dbReference type="AlphaFoldDB" id="A0A556PDV5"/>
<evidence type="ECO:0000256" key="1">
    <source>
        <dbReference type="ARBA" id="ARBA00004141"/>
    </source>
</evidence>
<feature type="transmembrane region" description="Helical" evidence="5">
    <location>
        <begin position="159"/>
        <end position="179"/>
    </location>
</feature>
<comment type="caution">
    <text evidence="6">The sequence shown here is derived from an EMBL/GenBank/DDBJ whole genome shotgun (WGS) entry which is preliminary data.</text>
</comment>
<evidence type="ECO:0000256" key="2">
    <source>
        <dbReference type="ARBA" id="ARBA00022692"/>
    </source>
</evidence>
<feature type="transmembrane region" description="Helical" evidence="5">
    <location>
        <begin position="18"/>
        <end position="36"/>
    </location>
</feature>
<sequence>MICHDVCGHNDGSESRWFFVWLVTTIVVFLTAQWVYKKRKKNYLLPVFTTTIALISVIVLSGQSYEQYYASAKWIDWLLGPAVVALSYPLYKYRTMLLKSGVKIIGWVTVASLLSVVTGALVLSLFPVSHNYIVTAMLKNITTPVAIDLAEIYGGIPSLVAIICTLCGMLGAVVGPMIYRRFNVQSKLAQGVAMGALAHAIGTSRLMEEDDYSGAISTLSFLVVTLVMPLIVPVLVYWLS</sequence>
<proteinExistence type="predicted"/>
<feature type="transmembrane region" description="Helical" evidence="5">
    <location>
        <begin position="219"/>
        <end position="239"/>
    </location>
</feature>
<dbReference type="Pfam" id="PF04172">
    <property type="entry name" value="LrgB"/>
    <property type="match status" value="1"/>
</dbReference>
<feature type="transmembrane region" description="Helical" evidence="5">
    <location>
        <begin position="74"/>
        <end position="92"/>
    </location>
</feature>
<keyword evidence="2 5" id="KW-0812">Transmembrane</keyword>
<name>A0A556PDV5_9BACI</name>
<evidence type="ECO:0000313" key="7">
    <source>
        <dbReference type="Proteomes" id="UP000316425"/>
    </source>
</evidence>
<comment type="subcellular location">
    <subcellularLocation>
        <location evidence="1">Membrane</location>
        <topology evidence="1">Multi-pass membrane protein</topology>
    </subcellularLocation>
</comment>
<keyword evidence="4 5" id="KW-0472">Membrane</keyword>
<accession>A0A556PDV5</accession>
<reference evidence="6 7" key="1">
    <citation type="submission" date="2019-07" db="EMBL/GenBank/DDBJ databases">
        <title>Allobacillus sp. nov. SKP isolated from shrimp paste of Euphausiacea.</title>
        <authorList>
            <person name="Kanchanasin P."/>
            <person name="Tanasupawat S."/>
            <person name="Shi W."/>
            <person name="Wu L."/>
            <person name="Ma J."/>
        </authorList>
    </citation>
    <scope>NUCLEOTIDE SEQUENCE [LARGE SCALE GENOMIC DNA]</scope>
    <source>
        <strain evidence="6 7">SKP4-8</strain>
    </source>
</reference>
<dbReference type="PANTHER" id="PTHR30249:SF0">
    <property type="entry name" value="PLASTIDAL GLYCOLATE_GLYCERATE TRANSLOCATOR 1, CHLOROPLASTIC"/>
    <property type="match status" value="1"/>
</dbReference>
<feature type="transmembrane region" description="Helical" evidence="5">
    <location>
        <begin position="188"/>
        <end position="207"/>
    </location>
</feature>
<gene>
    <name evidence="6" type="ORF">FPQ13_09650</name>
</gene>
<organism evidence="6 7">
    <name type="scientific">Allobacillus salarius</name>
    <dbReference type="NCBI Taxonomy" id="1955272"/>
    <lineage>
        <taxon>Bacteria</taxon>
        <taxon>Bacillati</taxon>
        <taxon>Bacillota</taxon>
        <taxon>Bacilli</taxon>
        <taxon>Bacillales</taxon>
        <taxon>Bacillaceae</taxon>
        <taxon>Allobacillus</taxon>
    </lineage>
</organism>
<dbReference type="OrthoDB" id="9811701at2"/>
<keyword evidence="7" id="KW-1185">Reference proteome</keyword>
<dbReference type="EMBL" id="VMHE01000018">
    <property type="protein sequence ID" value="TSJ62570.1"/>
    <property type="molecule type" value="Genomic_DNA"/>
</dbReference>
<dbReference type="PANTHER" id="PTHR30249">
    <property type="entry name" value="PUTATIVE SEROTONIN TRANSPORTER"/>
    <property type="match status" value="1"/>
</dbReference>
<keyword evidence="3 5" id="KW-1133">Transmembrane helix</keyword>
<dbReference type="GO" id="GO:0016020">
    <property type="term" value="C:membrane"/>
    <property type="evidence" value="ECO:0007669"/>
    <property type="project" value="UniProtKB-SubCell"/>
</dbReference>
<evidence type="ECO:0000313" key="6">
    <source>
        <dbReference type="EMBL" id="TSJ62570.1"/>
    </source>
</evidence>
<dbReference type="InterPro" id="IPR007300">
    <property type="entry name" value="CidB/LrgB"/>
</dbReference>
<evidence type="ECO:0000256" key="5">
    <source>
        <dbReference type="SAM" id="Phobius"/>
    </source>
</evidence>
<dbReference type="Proteomes" id="UP000316425">
    <property type="component" value="Unassembled WGS sequence"/>
</dbReference>
<feature type="transmembrane region" description="Helical" evidence="5">
    <location>
        <begin position="104"/>
        <end position="128"/>
    </location>
</feature>
<evidence type="ECO:0000256" key="4">
    <source>
        <dbReference type="ARBA" id="ARBA00023136"/>
    </source>
</evidence>
<feature type="transmembrane region" description="Helical" evidence="5">
    <location>
        <begin position="43"/>
        <end position="62"/>
    </location>
</feature>
<evidence type="ECO:0000256" key="3">
    <source>
        <dbReference type="ARBA" id="ARBA00022989"/>
    </source>
</evidence>
<protein>
    <submittedName>
        <fullName evidence="6">LrgB family protein</fullName>
    </submittedName>
</protein>